<evidence type="ECO:0000256" key="1">
    <source>
        <dbReference type="SAM" id="SignalP"/>
    </source>
</evidence>
<sequence length="417" mass="46647">MQKVSVSILLLLALWQEVSAQDINAPYSTYGIGDIDFRYYDKSAGMSGTSMALLSTPSNILFKNPASLSGLERSNVLVNGVFVGKTVKYTGDPIGVGTDNTARDFAVKHFSVAMKLNKHWASAFSITPFSYVSYSYRSNLNVEGAEENYGVVYEGDGGLYNVGWTNSFQLNRNFSLGVRSSFIFGSINQTESLESSLLTSSITTKKTDYYHNFRFELGGLYQGKLSKKTMLSLGGKVTTKSDLNRQQSLLMTEGSTEILNDKVVETGKFTLPWSYDMGLAVTNNGRTTYAVDYSYEDWASSKMKGNYWSLVNSQRLSAGIQFSQQVEAWNRRFEKSYWQFGGFVGRSYLRVKNEPIEEFGGTVGYGGYAGGRLAYGISLEAGRRGTTNRSLIREDFVQLTLRFSYREFLYSKGRKYD</sequence>
<name>A0AAJ5WRJ3_9BACT</name>
<evidence type="ECO:0000313" key="2">
    <source>
        <dbReference type="EMBL" id="WEK35455.1"/>
    </source>
</evidence>
<evidence type="ECO:0000313" key="3">
    <source>
        <dbReference type="Proteomes" id="UP001220610"/>
    </source>
</evidence>
<reference evidence="2" key="1">
    <citation type="submission" date="2023-03" db="EMBL/GenBank/DDBJ databases">
        <title>Andean soil-derived lignocellulolytic bacterial consortium as a source of novel taxa and putative plastic-active enzymes.</title>
        <authorList>
            <person name="Diaz-Garcia L."/>
            <person name="Chuvochina M."/>
            <person name="Feuerriegel G."/>
            <person name="Bunk B."/>
            <person name="Sproer C."/>
            <person name="Streit W.R."/>
            <person name="Rodriguez L.M."/>
            <person name="Overmann J."/>
            <person name="Jimenez D.J."/>
        </authorList>
    </citation>
    <scope>NUCLEOTIDE SEQUENCE</scope>
    <source>
        <strain evidence="2">MAG 7</strain>
    </source>
</reference>
<dbReference type="Proteomes" id="UP001220610">
    <property type="component" value="Chromosome"/>
</dbReference>
<protein>
    <recommendedName>
        <fullName evidence="4">Long-subunit fatty acid transport protein</fullName>
    </recommendedName>
</protein>
<accession>A0AAJ5WRJ3</accession>
<gene>
    <name evidence="2" type="ORF">P0Y53_23430</name>
</gene>
<keyword evidence="1" id="KW-0732">Signal</keyword>
<dbReference type="SUPFAM" id="SSF56935">
    <property type="entry name" value="Porins"/>
    <property type="match status" value="1"/>
</dbReference>
<feature type="signal peptide" evidence="1">
    <location>
        <begin position="1"/>
        <end position="20"/>
    </location>
</feature>
<dbReference type="AlphaFoldDB" id="A0AAJ5WRJ3"/>
<dbReference type="Gene3D" id="2.40.160.60">
    <property type="entry name" value="Outer membrane protein transport protein (OMPP1/FadL/TodX)"/>
    <property type="match status" value="1"/>
</dbReference>
<dbReference type="EMBL" id="CP119311">
    <property type="protein sequence ID" value="WEK35455.1"/>
    <property type="molecule type" value="Genomic_DNA"/>
</dbReference>
<feature type="chain" id="PRO_5042507838" description="Long-subunit fatty acid transport protein" evidence="1">
    <location>
        <begin position="21"/>
        <end position="417"/>
    </location>
</feature>
<organism evidence="2 3">
    <name type="scientific">Candidatus Pseudobacter hemicellulosilyticus</name>
    <dbReference type="NCBI Taxonomy" id="3121375"/>
    <lineage>
        <taxon>Bacteria</taxon>
        <taxon>Pseudomonadati</taxon>
        <taxon>Bacteroidota</taxon>
        <taxon>Chitinophagia</taxon>
        <taxon>Chitinophagales</taxon>
        <taxon>Chitinophagaceae</taxon>
        <taxon>Pseudobacter</taxon>
    </lineage>
</organism>
<proteinExistence type="predicted"/>
<evidence type="ECO:0008006" key="4">
    <source>
        <dbReference type="Google" id="ProtNLM"/>
    </source>
</evidence>